<proteinExistence type="predicted"/>
<evidence type="ECO:0000256" key="1">
    <source>
        <dbReference type="SAM" id="MobiDB-lite"/>
    </source>
</evidence>
<evidence type="ECO:0000313" key="2">
    <source>
        <dbReference type="EMBL" id="TLE07859.1"/>
    </source>
</evidence>
<reference evidence="2 3" key="1">
    <citation type="journal article" date="2014" name="Genome Announc.">
        <title>Draft genome sequences of eight enterohepatic helicobacter species isolated from both laboratory and wild rodents.</title>
        <authorList>
            <person name="Sheh A."/>
            <person name="Shen Z."/>
            <person name="Fox J.G."/>
        </authorList>
    </citation>
    <scope>NUCLEOTIDE SEQUENCE [LARGE SCALE GENOMIC DNA]</scope>
    <source>
        <strain evidence="2 3">ATCC 49320</strain>
    </source>
</reference>
<organism evidence="2 3">
    <name type="scientific">Helicobacter bilis</name>
    <dbReference type="NCBI Taxonomy" id="37372"/>
    <lineage>
        <taxon>Bacteria</taxon>
        <taxon>Pseudomonadati</taxon>
        <taxon>Campylobacterota</taxon>
        <taxon>Epsilonproteobacteria</taxon>
        <taxon>Campylobacterales</taxon>
        <taxon>Helicobacteraceae</taxon>
        <taxon>Helicobacter</taxon>
    </lineage>
</organism>
<dbReference type="RefSeq" id="WP_138154737.1">
    <property type="nucleotide sequence ID" value="NZ_FZMS01000077.1"/>
</dbReference>
<protein>
    <submittedName>
        <fullName evidence="2">Uncharacterized protein</fullName>
    </submittedName>
</protein>
<comment type="caution">
    <text evidence="2">The sequence shown here is derived from an EMBL/GenBank/DDBJ whole genome shotgun (WGS) entry which is preliminary data.</text>
</comment>
<name>A0A4U8U3H3_9HELI</name>
<accession>A0A4U8U3H3</accession>
<dbReference type="Proteomes" id="UP000029857">
    <property type="component" value="Unassembled WGS sequence"/>
</dbReference>
<dbReference type="EMBL" id="JRPJ02000072">
    <property type="protein sequence ID" value="TLE07859.1"/>
    <property type="molecule type" value="Genomic_DNA"/>
</dbReference>
<sequence length="109" mass="10939">MQGSKEGLSLTIENGSGGDNGAAAKWSGEVAGGAGTLKINNANAQSEWTGKVVAGNGTTEIKNDGVYKGVVETGTNGDSTGNTTITNNLTWGSNAEDAKITHKGKATLL</sequence>
<gene>
    <name evidence="2" type="ORF">LS79_010960</name>
</gene>
<evidence type="ECO:0000313" key="3">
    <source>
        <dbReference type="Proteomes" id="UP000029857"/>
    </source>
</evidence>
<feature type="region of interest" description="Disordered" evidence="1">
    <location>
        <begin position="1"/>
        <end position="23"/>
    </location>
</feature>
<dbReference type="AlphaFoldDB" id="A0A4U8U3H3"/>